<dbReference type="Proteomes" id="UP000011519">
    <property type="component" value="Unassembled WGS sequence"/>
</dbReference>
<proteinExistence type="inferred from homology"/>
<comment type="caution">
    <text evidence="13">The sequence shown here is derived from an EMBL/GenBank/DDBJ whole genome shotgun (WGS) entry which is preliminary data.</text>
</comment>
<dbReference type="Pfam" id="PF07973">
    <property type="entry name" value="tRNA_SAD"/>
    <property type="match status" value="1"/>
</dbReference>
<evidence type="ECO:0000256" key="10">
    <source>
        <dbReference type="SAM" id="Coils"/>
    </source>
</evidence>
<dbReference type="InterPro" id="IPR050058">
    <property type="entry name" value="Ala-tRNA_ligase"/>
</dbReference>
<dbReference type="PATRIC" id="fig|1227493.4.peg.770"/>
<feature type="compositionally biased region" description="Polar residues" evidence="11">
    <location>
        <begin position="209"/>
        <end position="222"/>
    </location>
</feature>
<organism evidence="13 14">
    <name type="scientific">Natrialba hulunbeirensis JCM 10989</name>
    <dbReference type="NCBI Taxonomy" id="1227493"/>
    <lineage>
        <taxon>Archaea</taxon>
        <taxon>Methanobacteriati</taxon>
        <taxon>Methanobacteriota</taxon>
        <taxon>Stenosarchaea group</taxon>
        <taxon>Halobacteria</taxon>
        <taxon>Halobacteriales</taxon>
        <taxon>Natrialbaceae</taxon>
        <taxon>Natrialba</taxon>
    </lineage>
</organism>
<keyword evidence="7" id="KW-0694">RNA-binding</keyword>
<dbReference type="Pfam" id="PF01411">
    <property type="entry name" value="tRNA-synt_2c"/>
    <property type="match status" value="1"/>
</dbReference>
<feature type="domain" description="Alanyl-transfer RNA synthetases family profile" evidence="12">
    <location>
        <begin position="1"/>
        <end position="275"/>
    </location>
</feature>
<dbReference type="InterPro" id="IPR018163">
    <property type="entry name" value="Thr/Ala-tRNA-synth_IIc_edit"/>
</dbReference>
<feature type="region of interest" description="Disordered" evidence="11">
    <location>
        <begin position="194"/>
        <end position="226"/>
    </location>
</feature>
<evidence type="ECO:0000259" key="12">
    <source>
        <dbReference type="PROSITE" id="PS50860"/>
    </source>
</evidence>
<dbReference type="SMART" id="SM00863">
    <property type="entry name" value="tRNA_SAD"/>
    <property type="match status" value="1"/>
</dbReference>
<evidence type="ECO:0000313" key="13">
    <source>
        <dbReference type="EMBL" id="ELY93814.1"/>
    </source>
</evidence>
<evidence type="ECO:0000256" key="5">
    <source>
        <dbReference type="ARBA" id="ARBA00022833"/>
    </source>
</evidence>
<feature type="coiled-coil region" evidence="10">
    <location>
        <begin position="291"/>
        <end position="325"/>
    </location>
</feature>
<evidence type="ECO:0000256" key="9">
    <source>
        <dbReference type="ARBA" id="ARBA00023146"/>
    </source>
</evidence>
<dbReference type="SUPFAM" id="SSF55186">
    <property type="entry name" value="ThrRS/AlaRS common domain"/>
    <property type="match status" value="1"/>
</dbReference>
<dbReference type="GO" id="GO:0002161">
    <property type="term" value="F:aminoacyl-tRNA deacylase activity"/>
    <property type="evidence" value="ECO:0007669"/>
    <property type="project" value="UniProtKB-ARBA"/>
</dbReference>
<dbReference type="Gene3D" id="3.30.980.10">
    <property type="entry name" value="Threonyl-trna Synthetase, Chain A, domain 2"/>
    <property type="match status" value="1"/>
</dbReference>
<keyword evidence="6" id="KW-0067">ATP-binding</keyword>
<evidence type="ECO:0000256" key="2">
    <source>
        <dbReference type="ARBA" id="ARBA00022555"/>
    </source>
</evidence>
<name>M0A5G4_9EURY</name>
<dbReference type="SUPFAM" id="SSF50447">
    <property type="entry name" value="Translation proteins"/>
    <property type="match status" value="1"/>
</dbReference>
<keyword evidence="8" id="KW-0648">Protein biosynthesis</keyword>
<sequence length="442" mass="47223">MSGQRAAAEPYATRFETEVTAIDGRRVWLETSYFYGESGGQPADRGTIDSVAVEDVQLEDGEQVHVLAEEPSFRAGQRVLCSIDWSFRMYCMRAHTASHALYGAGRRLLDDLGYGGFDIGEEKVRVDLETTSELDDETLLELDSLVNRAVWESRPVSWEDIPVADAREREDIAFNEATEDGAFQKGRVRIVTIGGADENGGNGTRTRNRSSAGPTVTTSTDGSAEPWDVAACGGTHVRNTREIGPVTVLGRSNPGEGMTRVEFSVGPTAIDRRREEKAVVLTARQELGVPLEEVGDELARLQDERDDLAAEVQTLQRDLVERQLESADSFERDGLEWLAVAVGRGGESAGVDANDAGEIAREAAGERAAVVVIAGATGSPYAVASVAEDAQETISAGAVIDALTAEFGGGGGGSDALAQAGGFAELPDEDEIRDVLESVELQ</sequence>
<gene>
    <name evidence="13" type="ORF">C483_04024</name>
</gene>
<dbReference type="InterPro" id="IPR012947">
    <property type="entry name" value="tRNA_SAD"/>
</dbReference>
<comment type="similarity">
    <text evidence="1">Belongs to the class-II aminoacyl-tRNA synthetase family.</text>
</comment>
<dbReference type="PANTHER" id="PTHR11777">
    <property type="entry name" value="ALANYL-TRNA SYNTHETASE"/>
    <property type="match status" value="1"/>
</dbReference>
<reference evidence="13 14" key="1">
    <citation type="journal article" date="2014" name="PLoS Genet.">
        <title>Phylogenetically driven sequencing of extremely halophilic archaea reveals strategies for static and dynamic osmo-response.</title>
        <authorList>
            <person name="Becker E.A."/>
            <person name="Seitzer P.M."/>
            <person name="Tritt A."/>
            <person name="Larsen D."/>
            <person name="Krusor M."/>
            <person name="Yao A.I."/>
            <person name="Wu D."/>
            <person name="Madern D."/>
            <person name="Eisen J.A."/>
            <person name="Darling A.E."/>
            <person name="Facciotti M.T."/>
        </authorList>
    </citation>
    <scope>NUCLEOTIDE SEQUENCE [LARGE SCALE GENOMIC DNA]</scope>
    <source>
        <strain evidence="13 14">JCM 10989</strain>
    </source>
</reference>
<accession>M0A5G4</accession>
<dbReference type="RefSeq" id="WP_006652054.1">
    <property type="nucleotide sequence ID" value="NZ_AOIM01000013.1"/>
</dbReference>
<dbReference type="Gene3D" id="2.40.30.130">
    <property type="match status" value="1"/>
</dbReference>
<dbReference type="PANTHER" id="PTHR11777:SF9">
    <property type="entry name" value="ALANINE--TRNA LIGASE, CYTOPLASMIC"/>
    <property type="match status" value="1"/>
</dbReference>
<keyword evidence="4" id="KW-0547">Nucleotide-binding</keyword>
<keyword evidence="3" id="KW-0436">Ligase</keyword>
<dbReference type="Gene3D" id="3.10.310.40">
    <property type="match status" value="1"/>
</dbReference>
<dbReference type="InterPro" id="IPR018165">
    <property type="entry name" value="Ala-tRNA-synth_IIc_core"/>
</dbReference>
<evidence type="ECO:0000256" key="11">
    <source>
        <dbReference type="SAM" id="MobiDB-lite"/>
    </source>
</evidence>
<dbReference type="OrthoDB" id="11392at2157"/>
<keyword evidence="9 13" id="KW-0030">Aminoacyl-tRNA synthetase</keyword>
<evidence type="ECO:0000256" key="7">
    <source>
        <dbReference type="ARBA" id="ARBA00022884"/>
    </source>
</evidence>
<keyword evidence="10" id="KW-0175">Coiled coil</keyword>
<dbReference type="GO" id="GO:0005524">
    <property type="term" value="F:ATP binding"/>
    <property type="evidence" value="ECO:0007669"/>
    <property type="project" value="UniProtKB-KW"/>
</dbReference>
<evidence type="ECO:0000256" key="1">
    <source>
        <dbReference type="ARBA" id="ARBA00008226"/>
    </source>
</evidence>
<evidence type="ECO:0000256" key="8">
    <source>
        <dbReference type="ARBA" id="ARBA00022917"/>
    </source>
</evidence>
<keyword evidence="5" id="KW-0862">Zinc</keyword>
<dbReference type="GO" id="GO:0006419">
    <property type="term" value="P:alanyl-tRNA aminoacylation"/>
    <property type="evidence" value="ECO:0007669"/>
    <property type="project" value="InterPro"/>
</dbReference>
<dbReference type="GO" id="GO:0000049">
    <property type="term" value="F:tRNA binding"/>
    <property type="evidence" value="ECO:0007669"/>
    <property type="project" value="UniProtKB-KW"/>
</dbReference>
<evidence type="ECO:0000256" key="4">
    <source>
        <dbReference type="ARBA" id="ARBA00022741"/>
    </source>
</evidence>
<evidence type="ECO:0000256" key="6">
    <source>
        <dbReference type="ARBA" id="ARBA00022840"/>
    </source>
</evidence>
<dbReference type="GO" id="GO:0004813">
    <property type="term" value="F:alanine-tRNA ligase activity"/>
    <property type="evidence" value="ECO:0007669"/>
    <property type="project" value="InterPro"/>
</dbReference>
<protein>
    <submittedName>
        <fullName evidence="13">Threonyl/alanyl tRNA synthetase SAD</fullName>
    </submittedName>
</protein>
<dbReference type="EMBL" id="AOIM01000013">
    <property type="protein sequence ID" value="ELY93814.1"/>
    <property type="molecule type" value="Genomic_DNA"/>
</dbReference>
<dbReference type="InterPro" id="IPR009000">
    <property type="entry name" value="Transl_B-barrel_sf"/>
</dbReference>
<keyword evidence="14" id="KW-1185">Reference proteome</keyword>
<dbReference type="AlphaFoldDB" id="M0A5G4"/>
<dbReference type="InterPro" id="IPR018164">
    <property type="entry name" value="Ala-tRNA-synth_IIc_N"/>
</dbReference>
<dbReference type="STRING" id="1227493.C483_04024"/>
<evidence type="ECO:0000256" key="3">
    <source>
        <dbReference type="ARBA" id="ARBA00022598"/>
    </source>
</evidence>
<evidence type="ECO:0000313" key="14">
    <source>
        <dbReference type="Proteomes" id="UP000011519"/>
    </source>
</evidence>
<keyword evidence="2" id="KW-0820">tRNA-binding</keyword>
<dbReference type="PROSITE" id="PS50860">
    <property type="entry name" value="AA_TRNA_LIGASE_II_ALA"/>
    <property type="match status" value="1"/>
</dbReference>